<dbReference type="Proteomes" id="UP000583387">
    <property type="component" value="Unassembled WGS sequence"/>
</dbReference>
<organism evidence="2 3">
    <name type="scientific">Zestomonas carbonaria</name>
    <dbReference type="NCBI Taxonomy" id="2762745"/>
    <lineage>
        <taxon>Bacteria</taxon>
        <taxon>Pseudomonadati</taxon>
        <taxon>Pseudomonadota</taxon>
        <taxon>Gammaproteobacteria</taxon>
        <taxon>Pseudomonadales</taxon>
        <taxon>Pseudomonadaceae</taxon>
        <taxon>Zestomonas</taxon>
    </lineage>
</organism>
<dbReference type="RefSeq" id="WP_187670008.1">
    <property type="nucleotide sequence ID" value="NZ_CAJFCI010000024.1"/>
</dbReference>
<keyword evidence="3" id="KW-1185">Reference proteome</keyword>
<sequence length="133" mass="14303">MTTVQPSLLLRRVLLADGLISGATGLLMLFATDWLSAFLELPRGLLLGAGASLLPFALGLFWLARCETLPRLAVWVVIGINALWVIDSIWLLVAGGLAPNLFGYAFVIAQAVAVALFAELQWFGLKRSQPVLA</sequence>
<feature type="transmembrane region" description="Helical" evidence="1">
    <location>
        <begin position="101"/>
        <end position="120"/>
    </location>
</feature>
<gene>
    <name evidence="2" type="ORF">PSEWESI4_00913</name>
</gene>
<protein>
    <recommendedName>
        <fullName evidence="4">Integral membrane protein</fullName>
    </recommendedName>
</protein>
<feature type="transmembrane region" description="Helical" evidence="1">
    <location>
        <begin position="12"/>
        <end position="32"/>
    </location>
</feature>
<evidence type="ECO:0008006" key="4">
    <source>
        <dbReference type="Google" id="ProtNLM"/>
    </source>
</evidence>
<comment type="caution">
    <text evidence="2">The sequence shown here is derived from an EMBL/GenBank/DDBJ whole genome shotgun (WGS) entry which is preliminary data.</text>
</comment>
<reference evidence="2 3" key="1">
    <citation type="submission" date="2020-08" db="EMBL/GenBank/DDBJ databases">
        <authorList>
            <person name="Criscuolo A."/>
        </authorList>
    </citation>
    <scope>NUCLEOTIDE SEQUENCE [LARGE SCALE GENOMIC DNA]</scope>
    <source>
        <strain evidence="2">CIP111764</strain>
    </source>
</reference>
<accession>A0A7U7I809</accession>
<feature type="transmembrane region" description="Helical" evidence="1">
    <location>
        <begin position="72"/>
        <end position="95"/>
    </location>
</feature>
<evidence type="ECO:0000256" key="1">
    <source>
        <dbReference type="SAM" id="Phobius"/>
    </source>
</evidence>
<name>A0A7U7I809_9GAMM</name>
<proteinExistence type="predicted"/>
<keyword evidence="1" id="KW-0472">Membrane</keyword>
<evidence type="ECO:0000313" key="3">
    <source>
        <dbReference type="Proteomes" id="UP000583387"/>
    </source>
</evidence>
<feature type="transmembrane region" description="Helical" evidence="1">
    <location>
        <begin position="44"/>
        <end position="63"/>
    </location>
</feature>
<keyword evidence="1" id="KW-1133">Transmembrane helix</keyword>
<dbReference type="AlphaFoldDB" id="A0A7U7I809"/>
<dbReference type="EMBL" id="CAJFCI010000024">
    <property type="protein sequence ID" value="CAD5106646.1"/>
    <property type="molecule type" value="Genomic_DNA"/>
</dbReference>
<evidence type="ECO:0000313" key="2">
    <source>
        <dbReference type="EMBL" id="CAD5106646.1"/>
    </source>
</evidence>
<keyword evidence="1" id="KW-0812">Transmembrane</keyword>